<dbReference type="PANTHER" id="PTHR33295:SF20">
    <property type="entry name" value="ATPASE"/>
    <property type="match status" value="1"/>
</dbReference>
<name>A0A098AVD6_DESHA</name>
<evidence type="ECO:0000259" key="2">
    <source>
        <dbReference type="Pfam" id="PF13635"/>
    </source>
</evidence>
<evidence type="ECO:0000313" key="3">
    <source>
        <dbReference type="EMBL" id="CDX00050.1"/>
    </source>
</evidence>
<dbReference type="EMBL" id="LK996017">
    <property type="protein sequence ID" value="CDX00050.1"/>
    <property type="molecule type" value="Genomic_DNA"/>
</dbReference>
<dbReference type="PATRIC" id="fig|49338.4.peg.175"/>
<sequence length="404" mass="46823">MINRELYMSRIRPFIGKELIKALTGIRRSGKSVMLDLIKRELDASGVNENQFISINFENMSNAHLCFAEALHEEITRRVKGIDGKAFLFFDEIQEVTGWEKCINSFRVEFDCDIYITGSNARLLSGELATYLAGRYVEFVIYPFSFGEFSRLYHTVFPDSDSREMFARYLTDGGMPYLSNLRYAEQPGRQYLQDLYNSVVLKDIVKRNSIRDVDLLERIIAYITANIGTTFSATAISKYLKSEGRTVAPETILNYIKACEDAFLFYRARRQDLQGKKILTANEKYYIADHGIREAVFGGNMKDINLIFENIVYMELLRRGYKVTVGKAGEKEIDFIAEKQTQKLYVQVAYLLASEETIQREFGAYDTIKDNFPKYVVSYDEFDMSRDGLKHMNIREFLLSEQWN</sequence>
<reference evidence="3" key="1">
    <citation type="submission" date="2014-07" db="EMBL/GenBank/DDBJ databases">
        <authorList>
            <person name="Hornung V.Bastian."/>
        </authorList>
    </citation>
    <scope>NUCLEOTIDE SEQUENCE</scope>
    <source>
        <strain evidence="3">PCE-S</strain>
    </source>
</reference>
<feature type="domain" description="DUF4143" evidence="2">
    <location>
        <begin position="202"/>
        <end position="348"/>
    </location>
</feature>
<feature type="domain" description="AAA" evidence="1">
    <location>
        <begin position="20"/>
        <end position="149"/>
    </location>
</feature>
<evidence type="ECO:0000259" key="1">
    <source>
        <dbReference type="Pfam" id="PF13173"/>
    </source>
</evidence>
<dbReference type="AlphaFoldDB" id="A0A098AVD6"/>
<dbReference type="InterPro" id="IPR025420">
    <property type="entry name" value="DUF4143"/>
</dbReference>
<organism evidence="3">
    <name type="scientific">Desulfitobacterium hafniense</name>
    <name type="common">Desulfitobacterium frappieri</name>
    <dbReference type="NCBI Taxonomy" id="49338"/>
    <lineage>
        <taxon>Bacteria</taxon>
        <taxon>Bacillati</taxon>
        <taxon>Bacillota</taxon>
        <taxon>Clostridia</taxon>
        <taxon>Eubacteriales</taxon>
        <taxon>Desulfitobacteriaceae</taxon>
        <taxon>Desulfitobacterium</taxon>
    </lineage>
</organism>
<dbReference type="Pfam" id="PF13635">
    <property type="entry name" value="DUF4143"/>
    <property type="match status" value="1"/>
</dbReference>
<dbReference type="Gene3D" id="3.40.50.300">
    <property type="entry name" value="P-loop containing nucleotide triphosphate hydrolases"/>
    <property type="match status" value="1"/>
</dbReference>
<accession>A0A098AVD6</accession>
<gene>
    <name evidence="3" type="ORF">DPCES_0163</name>
</gene>
<dbReference type="RefSeq" id="WP_208925133.1">
    <property type="nucleotide sequence ID" value="NZ_JAYFNZ010000012.1"/>
</dbReference>
<dbReference type="PANTHER" id="PTHR33295">
    <property type="entry name" value="ATPASE"/>
    <property type="match status" value="1"/>
</dbReference>
<dbReference type="InterPro" id="IPR041682">
    <property type="entry name" value="AAA_14"/>
</dbReference>
<dbReference type="InterPro" id="IPR027417">
    <property type="entry name" value="P-loop_NTPase"/>
</dbReference>
<dbReference type="Pfam" id="PF13173">
    <property type="entry name" value="AAA_14"/>
    <property type="match status" value="1"/>
</dbReference>
<protein>
    <submittedName>
        <fullName evidence="3">ATPase</fullName>
    </submittedName>
</protein>
<dbReference type="SUPFAM" id="SSF52540">
    <property type="entry name" value="P-loop containing nucleoside triphosphate hydrolases"/>
    <property type="match status" value="1"/>
</dbReference>
<proteinExistence type="predicted"/>